<keyword evidence="1" id="KW-0175">Coiled coil</keyword>
<reference evidence="2" key="1">
    <citation type="journal article" date="2014" name="Int. J. Syst. Evol. Microbiol.">
        <title>Complete genome of a new Firmicutes species belonging to the dominant human colonic microbiota ('Ruminococcus bicirculans') reveals two chromosomes and a selective capacity to utilize plant glucans.</title>
        <authorList>
            <consortium name="NISC Comparative Sequencing Program"/>
            <person name="Wegmann U."/>
            <person name="Louis P."/>
            <person name="Goesmann A."/>
            <person name="Henrissat B."/>
            <person name="Duncan S.H."/>
            <person name="Flint H.J."/>
        </authorList>
    </citation>
    <scope>NUCLEOTIDE SEQUENCE</scope>
    <source>
        <strain evidence="2">NBRC 109915</strain>
    </source>
</reference>
<feature type="coiled-coil region" evidence="1">
    <location>
        <begin position="88"/>
        <end position="136"/>
    </location>
</feature>
<dbReference type="Proteomes" id="UP001161388">
    <property type="component" value="Unassembled WGS sequence"/>
</dbReference>
<evidence type="ECO:0008006" key="4">
    <source>
        <dbReference type="Google" id="ProtNLM"/>
    </source>
</evidence>
<name>A0ABQ5VMV7_9RHOB</name>
<dbReference type="EMBL" id="BSNL01000001">
    <property type="protein sequence ID" value="GLQ28498.1"/>
    <property type="molecule type" value="Genomic_DNA"/>
</dbReference>
<organism evidence="2 3">
    <name type="scientific">Sulfitobacter pacificus</name>
    <dbReference type="NCBI Taxonomy" id="1499314"/>
    <lineage>
        <taxon>Bacteria</taxon>
        <taxon>Pseudomonadati</taxon>
        <taxon>Pseudomonadota</taxon>
        <taxon>Alphaproteobacteria</taxon>
        <taxon>Rhodobacterales</taxon>
        <taxon>Roseobacteraceae</taxon>
        <taxon>Sulfitobacter</taxon>
    </lineage>
</organism>
<evidence type="ECO:0000313" key="2">
    <source>
        <dbReference type="EMBL" id="GLQ28498.1"/>
    </source>
</evidence>
<protein>
    <recommendedName>
        <fullName evidence="4">Flagellar motility protein MotE, a chaperone for MotC folding</fullName>
    </recommendedName>
</protein>
<sequence>MKKKTRKFRRTGRGAILLLTVLLVSSAILRVGSGTGKAFAEAMKPAPVEAEVQSEETKNAPQGIADISTDRAEVGKLVKALRAREVRVKELENQIAMRSKALAVADQEITKRLAVLEQAEENLRQTIALADGAAEDDLTRLTTVYESMKPKDAAKLFEAMEPKFAAGFLGRMRPDAAAAIMAGLTPERAYSISAILAGRNATVPKT</sequence>
<keyword evidence="3" id="KW-1185">Reference proteome</keyword>
<proteinExistence type="predicted"/>
<evidence type="ECO:0000256" key="1">
    <source>
        <dbReference type="SAM" id="Coils"/>
    </source>
</evidence>
<comment type="caution">
    <text evidence="2">The sequence shown here is derived from an EMBL/GenBank/DDBJ whole genome shotgun (WGS) entry which is preliminary data.</text>
</comment>
<dbReference type="RefSeq" id="WP_284374949.1">
    <property type="nucleotide sequence ID" value="NZ_BSNL01000001.1"/>
</dbReference>
<accession>A0ABQ5VMV7</accession>
<evidence type="ECO:0000313" key="3">
    <source>
        <dbReference type="Proteomes" id="UP001161388"/>
    </source>
</evidence>
<gene>
    <name evidence="2" type="ORF">GCM10007927_33010</name>
</gene>
<dbReference type="SUPFAM" id="SSF158791">
    <property type="entry name" value="MgtE N-terminal domain-like"/>
    <property type="match status" value="1"/>
</dbReference>
<reference evidence="2" key="2">
    <citation type="submission" date="2023-01" db="EMBL/GenBank/DDBJ databases">
        <title>Draft genome sequence of Sulfitobacter pacificus strain NBRC 109915.</title>
        <authorList>
            <person name="Sun Q."/>
            <person name="Mori K."/>
        </authorList>
    </citation>
    <scope>NUCLEOTIDE SEQUENCE</scope>
    <source>
        <strain evidence="2">NBRC 109915</strain>
    </source>
</reference>